<dbReference type="GO" id="GO:0004672">
    <property type="term" value="F:protein kinase activity"/>
    <property type="evidence" value="ECO:0007669"/>
    <property type="project" value="InterPro"/>
</dbReference>
<organism evidence="2 3">
    <name type="scientific">Paramecium pentaurelia</name>
    <dbReference type="NCBI Taxonomy" id="43138"/>
    <lineage>
        <taxon>Eukaryota</taxon>
        <taxon>Sar</taxon>
        <taxon>Alveolata</taxon>
        <taxon>Ciliophora</taxon>
        <taxon>Intramacronucleata</taxon>
        <taxon>Oligohymenophorea</taxon>
        <taxon>Peniculida</taxon>
        <taxon>Parameciidae</taxon>
        <taxon>Paramecium</taxon>
    </lineage>
</organism>
<protein>
    <recommendedName>
        <fullName evidence="1">Protein kinase domain-containing protein</fullName>
    </recommendedName>
</protein>
<gene>
    <name evidence="2" type="ORF">PPENT_87.1.T0170021</name>
</gene>
<dbReference type="EMBL" id="CAJJDO010000017">
    <property type="protein sequence ID" value="CAD8147552.1"/>
    <property type="molecule type" value="Genomic_DNA"/>
</dbReference>
<dbReference type="PROSITE" id="PS50011">
    <property type="entry name" value="PROTEIN_KINASE_DOM"/>
    <property type="match status" value="1"/>
</dbReference>
<sequence length="605" mass="71388">MIKRKISKFTPFDRVLDGLEQEELIDEDVNMKIIKVYNRKKNNKMFLLERLISNEKEHLKYIDEIHKYEIINADGLLCIDKWVFIIYQQTYDMLIDQNLNKLYKFILVFDTYSQNLNQYLENIQSKKIQLLKEDIVVFFRAIILSINYLQQQQIIAFNPVTMSCILICSDSCMKFNCIPILLTQHALEKAKKESLLYQAPEQVKDIKNINHIYSQAVYSLGLIFIQLFLLKHIDQLRKYEDIKQSIKEIQIKYGDAYKSYLESMVEQDPHKRIKLQELCQTLSIQEPQKQIKDNIKITFSETFEYYRKQYSILNVPEPRSIAYGIPWSRNIIQSNLFNMKNYFLELLDLSQSQQISEQAVTIIFQQFRVFVIGGMNTHLVYELNDDIPALKEVTSVPQSNANRWGFGYVIQNNQLLYICSGYSDQLLTANTFCYNIQTQKWTKLSDCQKPGIGCTLVCYNNMSIFKYGGTEINNKPLNCVEEFKNNEWQLINFKKPHFILPNFSFAQQVNPTQIFIVGGYFDKEHNTKVIVMNIDTQAHLIDSRKDYTYVEFVVNEFLDYGKYGPVEAMQISNNQLFLLQKKNEKHQYLTVQDQSVFVELRKIHI</sequence>
<accession>A0A8S1TAE6</accession>
<comment type="caution">
    <text evidence="2">The sequence shown here is derived from an EMBL/GenBank/DDBJ whole genome shotgun (WGS) entry which is preliminary data.</text>
</comment>
<proteinExistence type="predicted"/>
<dbReference type="AlphaFoldDB" id="A0A8S1TAE6"/>
<evidence type="ECO:0000259" key="1">
    <source>
        <dbReference type="PROSITE" id="PS50011"/>
    </source>
</evidence>
<evidence type="ECO:0000313" key="2">
    <source>
        <dbReference type="EMBL" id="CAD8147552.1"/>
    </source>
</evidence>
<dbReference type="InterPro" id="IPR000719">
    <property type="entry name" value="Prot_kinase_dom"/>
</dbReference>
<evidence type="ECO:0000313" key="3">
    <source>
        <dbReference type="Proteomes" id="UP000689195"/>
    </source>
</evidence>
<keyword evidence="3" id="KW-1185">Reference proteome</keyword>
<dbReference type="OrthoDB" id="284045at2759"/>
<name>A0A8S1TAE6_9CILI</name>
<dbReference type="Proteomes" id="UP000689195">
    <property type="component" value="Unassembled WGS sequence"/>
</dbReference>
<reference evidence="2" key="1">
    <citation type="submission" date="2021-01" db="EMBL/GenBank/DDBJ databases">
        <authorList>
            <consortium name="Genoscope - CEA"/>
            <person name="William W."/>
        </authorList>
    </citation>
    <scope>NUCLEOTIDE SEQUENCE</scope>
</reference>
<feature type="domain" description="Protein kinase" evidence="1">
    <location>
        <begin position="1"/>
        <end position="284"/>
    </location>
</feature>
<dbReference type="GO" id="GO:0005524">
    <property type="term" value="F:ATP binding"/>
    <property type="evidence" value="ECO:0007669"/>
    <property type="project" value="InterPro"/>
</dbReference>